<dbReference type="PANTHER" id="PTHR11732">
    <property type="entry name" value="ALDO/KETO REDUCTASE"/>
    <property type="match status" value="1"/>
</dbReference>
<gene>
    <name evidence="3" type="ORF">GEV33_006379</name>
</gene>
<sequence length="597" mass="67267">MKRSLTLNSGAEMPIIGLGTYKEIEPLWPLDEGEEAYSDVDYLETWEGMEEGVSMGLAKSIGVSNFNEEQLERLLENCKIKPAVNQIEVNPNMNQKKLIQFCKERDVMVTGYCPLGRKEYAGSPGFPDPTILDPKVIEIGKKYNKTAAQVILNYLVSLGISVIPKSVNKERIIENFDIFDFELSEEDVAYLDSCNKNQRRHNPGEVKNAVREAIDVGYRYFECAWINENEAEVGKAISEKIHEGAITRDDVFVSTKLWNNFHARSLVSEMLRCTLKTMGLAYVDLFLIHWPMGFKHNCKTLPLKQGKDAYSDVDYLETWKGMEDCVILGLTKSIGLANFNIEQVRRVVKHAKYKPVVNQIEVHPHFNQKALIQSCRDEHIAVVGYCPFGINEKSGVPNFPEPSILDDRIDRIAYKHGKTAAQIVLKYLITCLGVCVVPKAVSQFRIREYYDISDFELDASDIKTLDTCNRNERICLMSAFADHKYYPFDLSEIPSRSIETPSSTTVDLPSSSRLQTPSLRVNVSSRAPTNFTSRMTFGSNTRMEISSASRMDSSSTSRTSAPSTSSVINQRTTRMDTSASSRTRTESTTQSPSSSIM</sequence>
<dbReference type="EMBL" id="JABDTM020021592">
    <property type="protein sequence ID" value="KAH0816412.1"/>
    <property type="molecule type" value="Genomic_DNA"/>
</dbReference>
<evidence type="ECO:0000259" key="2">
    <source>
        <dbReference type="Pfam" id="PF00248"/>
    </source>
</evidence>
<reference evidence="3" key="2">
    <citation type="submission" date="2021-08" db="EMBL/GenBank/DDBJ databases">
        <authorList>
            <person name="Eriksson T."/>
        </authorList>
    </citation>
    <scope>NUCLEOTIDE SEQUENCE</scope>
    <source>
        <strain evidence="3">Stoneville</strain>
        <tissue evidence="3">Whole head</tissue>
    </source>
</reference>
<dbReference type="Proteomes" id="UP000719412">
    <property type="component" value="Unassembled WGS sequence"/>
</dbReference>
<organism evidence="3 4">
    <name type="scientific">Tenebrio molitor</name>
    <name type="common">Yellow mealworm beetle</name>
    <dbReference type="NCBI Taxonomy" id="7067"/>
    <lineage>
        <taxon>Eukaryota</taxon>
        <taxon>Metazoa</taxon>
        <taxon>Ecdysozoa</taxon>
        <taxon>Arthropoda</taxon>
        <taxon>Hexapoda</taxon>
        <taxon>Insecta</taxon>
        <taxon>Pterygota</taxon>
        <taxon>Neoptera</taxon>
        <taxon>Endopterygota</taxon>
        <taxon>Coleoptera</taxon>
        <taxon>Polyphaga</taxon>
        <taxon>Cucujiformia</taxon>
        <taxon>Tenebrionidae</taxon>
        <taxon>Tenebrio</taxon>
    </lineage>
</organism>
<dbReference type="PRINTS" id="PR00069">
    <property type="entry name" value="ALDKETRDTASE"/>
</dbReference>
<proteinExistence type="predicted"/>
<feature type="domain" description="NADP-dependent oxidoreductase" evidence="2">
    <location>
        <begin position="39"/>
        <end position="195"/>
    </location>
</feature>
<dbReference type="InterPro" id="IPR018170">
    <property type="entry name" value="Aldo/ket_reductase_CS"/>
</dbReference>
<feature type="compositionally biased region" description="Polar residues" evidence="1">
    <location>
        <begin position="567"/>
        <end position="576"/>
    </location>
</feature>
<dbReference type="PROSITE" id="PS00063">
    <property type="entry name" value="ALDOKETO_REDUCTASE_3"/>
    <property type="match status" value="1"/>
</dbReference>
<dbReference type="Gene3D" id="3.20.20.100">
    <property type="entry name" value="NADP-dependent oxidoreductase domain"/>
    <property type="match status" value="2"/>
</dbReference>
<dbReference type="SUPFAM" id="SSF51430">
    <property type="entry name" value="NAD(P)-linked oxidoreductase"/>
    <property type="match status" value="2"/>
</dbReference>
<name>A0A8J6LDL7_TENMO</name>
<dbReference type="InterPro" id="IPR023210">
    <property type="entry name" value="NADP_OxRdtase_dom"/>
</dbReference>
<accession>A0A8J6LDL7</accession>
<comment type="caution">
    <text evidence="3">The sequence shown here is derived from an EMBL/GenBank/DDBJ whole genome shotgun (WGS) entry which is preliminary data.</text>
</comment>
<keyword evidence="4" id="KW-1185">Reference proteome</keyword>
<feature type="compositionally biased region" description="Low complexity" evidence="1">
    <location>
        <begin position="546"/>
        <end position="566"/>
    </location>
</feature>
<dbReference type="InterPro" id="IPR036812">
    <property type="entry name" value="NAD(P)_OxRdtase_dom_sf"/>
</dbReference>
<dbReference type="AlphaFoldDB" id="A0A8J6LDL7"/>
<dbReference type="GO" id="GO:0016491">
    <property type="term" value="F:oxidoreductase activity"/>
    <property type="evidence" value="ECO:0007669"/>
    <property type="project" value="InterPro"/>
</dbReference>
<evidence type="ECO:0000313" key="3">
    <source>
        <dbReference type="EMBL" id="KAH0816412.1"/>
    </source>
</evidence>
<evidence type="ECO:0000256" key="1">
    <source>
        <dbReference type="SAM" id="MobiDB-lite"/>
    </source>
</evidence>
<dbReference type="InterPro" id="IPR020471">
    <property type="entry name" value="AKR"/>
</dbReference>
<feature type="region of interest" description="Disordered" evidence="1">
    <location>
        <begin position="530"/>
        <end position="597"/>
    </location>
</feature>
<protein>
    <recommendedName>
        <fullName evidence="2">NADP-dependent oxidoreductase domain-containing protein</fullName>
    </recommendedName>
</protein>
<feature type="compositionally biased region" description="Polar residues" evidence="1">
    <location>
        <begin position="530"/>
        <end position="544"/>
    </location>
</feature>
<dbReference type="PROSITE" id="PS00062">
    <property type="entry name" value="ALDOKETO_REDUCTASE_2"/>
    <property type="match status" value="1"/>
</dbReference>
<feature type="compositionally biased region" description="Low complexity" evidence="1">
    <location>
        <begin position="577"/>
        <end position="597"/>
    </location>
</feature>
<evidence type="ECO:0000313" key="4">
    <source>
        <dbReference type="Proteomes" id="UP000719412"/>
    </source>
</evidence>
<dbReference type="Pfam" id="PF00248">
    <property type="entry name" value="Aldo_ket_red"/>
    <property type="match status" value="2"/>
</dbReference>
<reference evidence="3" key="1">
    <citation type="journal article" date="2020" name="J Insects Food Feed">
        <title>The yellow mealworm (Tenebrio molitor) genome: a resource for the emerging insects as food and feed industry.</title>
        <authorList>
            <person name="Eriksson T."/>
            <person name="Andere A."/>
            <person name="Kelstrup H."/>
            <person name="Emery V."/>
            <person name="Picard C."/>
        </authorList>
    </citation>
    <scope>NUCLEOTIDE SEQUENCE</scope>
    <source>
        <strain evidence="3">Stoneville</strain>
        <tissue evidence="3">Whole head</tissue>
    </source>
</reference>
<feature type="domain" description="NADP-dependent oxidoreductase" evidence="2">
    <location>
        <begin position="199"/>
        <end position="469"/>
    </location>
</feature>